<feature type="compositionally biased region" description="Polar residues" evidence="1">
    <location>
        <begin position="991"/>
        <end position="1003"/>
    </location>
</feature>
<feature type="compositionally biased region" description="Low complexity" evidence="1">
    <location>
        <begin position="2027"/>
        <end position="2039"/>
    </location>
</feature>
<feature type="compositionally biased region" description="Basic and acidic residues" evidence="1">
    <location>
        <begin position="2691"/>
        <end position="2714"/>
    </location>
</feature>
<dbReference type="SUPFAM" id="SSF47676">
    <property type="entry name" value="Conserved domain common to transcription factors TFIIS, elongin A, CRSP70"/>
    <property type="match status" value="1"/>
</dbReference>
<feature type="non-terminal residue" evidence="3">
    <location>
        <position position="1"/>
    </location>
</feature>
<feature type="compositionally biased region" description="Basic and acidic residues" evidence="1">
    <location>
        <begin position="127"/>
        <end position="180"/>
    </location>
</feature>
<accession>A0A1Y1IMR4</accession>
<feature type="region of interest" description="Disordered" evidence="1">
    <location>
        <begin position="1365"/>
        <end position="1389"/>
    </location>
</feature>
<feature type="region of interest" description="Disordered" evidence="1">
    <location>
        <begin position="2655"/>
        <end position="2741"/>
    </location>
</feature>
<reference evidence="3 4" key="1">
    <citation type="journal article" date="2014" name="Nat. Commun.">
        <title>Klebsormidium flaccidum genome reveals primary factors for plant terrestrial adaptation.</title>
        <authorList>
            <person name="Hori K."/>
            <person name="Maruyama F."/>
            <person name="Fujisawa T."/>
            <person name="Togashi T."/>
            <person name="Yamamoto N."/>
            <person name="Seo M."/>
            <person name="Sato S."/>
            <person name="Yamada T."/>
            <person name="Mori H."/>
            <person name="Tajima N."/>
            <person name="Moriyama T."/>
            <person name="Ikeuchi M."/>
            <person name="Watanabe M."/>
            <person name="Wada H."/>
            <person name="Kobayashi K."/>
            <person name="Saito M."/>
            <person name="Masuda T."/>
            <person name="Sasaki-Sekimoto Y."/>
            <person name="Mashiguchi K."/>
            <person name="Awai K."/>
            <person name="Shimojima M."/>
            <person name="Masuda S."/>
            <person name="Iwai M."/>
            <person name="Nobusawa T."/>
            <person name="Narise T."/>
            <person name="Kondo S."/>
            <person name="Saito H."/>
            <person name="Sato R."/>
            <person name="Murakawa M."/>
            <person name="Ihara Y."/>
            <person name="Oshima-Yamada Y."/>
            <person name="Ohtaka K."/>
            <person name="Satoh M."/>
            <person name="Sonobe K."/>
            <person name="Ishii M."/>
            <person name="Ohtani R."/>
            <person name="Kanamori-Sato M."/>
            <person name="Honoki R."/>
            <person name="Miyazaki D."/>
            <person name="Mochizuki H."/>
            <person name="Umetsu J."/>
            <person name="Higashi K."/>
            <person name="Shibata D."/>
            <person name="Kamiya Y."/>
            <person name="Sato N."/>
            <person name="Nakamura Y."/>
            <person name="Tabata S."/>
            <person name="Ida S."/>
            <person name="Kurokawa K."/>
            <person name="Ohta H."/>
        </authorList>
    </citation>
    <scope>NUCLEOTIDE SEQUENCE [LARGE SCALE GENOMIC DNA]</scope>
    <source>
        <strain evidence="3 4">NIES-2285</strain>
    </source>
</reference>
<name>A0A1Y1IMR4_KLENI</name>
<feature type="region of interest" description="Disordered" evidence="1">
    <location>
        <begin position="3164"/>
        <end position="3245"/>
    </location>
</feature>
<feature type="region of interest" description="Disordered" evidence="1">
    <location>
        <begin position="2429"/>
        <end position="2524"/>
    </location>
</feature>
<feature type="compositionally biased region" description="Basic and acidic residues" evidence="1">
    <location>
        <begin position="337"/>
        <end position="372"/>
    </location>
</feature>
<protein>
    <recommendedName>
        <fullName evidence="2">B box-type domain-containing protein</fullName>
    </recommendedName>
</protein>
<dbReference type="InterPro" id="IPR035441">
    <property type="entry name" value="TFIIS/LEDGF_dom_sf"/>
</dbReference>
<dbReference type="SMART" id="SM00336">
    <property type="entry name" value="BBOX"/>
    <property type="match status" value="4"/>
</dbReference>
<sequence length="3697" mass="386949">ASLSRRGDIPRQGRAESQLKPWYAIVRDFLQEGKPVANMNRGEKHLPQRRESRSPAADATRQGRRERNRDARRGERDHRRERSRSCDWEARPEYASPERERSLRDEPDRERRQREKERARPQKRRSLSREKSERREERGRNVHTEKEQGGHRERRRGDDKGVSKGGEKRRGDAKVEERGQGDPISPLVEFDREEQASEGRGARSKLSPGFLRKDGGETLQETAGRSVGRSSDKPERRKSGTTGERSSDRAGGRRQEGGGEKDIRSERNVERGKGRSSDMSERQKSVTTSERGSDRAGGRGQESRGKERESERGGVKEGRSQDSGRADRPRWTVALEENAHEGLRKLPEVKREEKRTGEVSCRDCELGDDRRGRSGRSPIWAEEQLPASSEALEREARFKEKRRKDAAYAASRLKLSIVADLWMREEEDGILEGPPGRRGDSKSAGEPHTPSRASGGAQAGGPHVDFVREAFGGAAMEPLRVREDSPASVEAVDSGSPWKSRSRPKVLAPKSSGMVTKGNERRPGESPGIATKGGERRPSDGGSSVVEDGKRTASAFGFGQQEGGSARQIGCAEKPGAAAAGVEKANGKTIGSRIAAGEVATRGPSRGGAGPAGKEEALNGANGMQDLDRMAAQGVARGDGERVDFGRSLGVSAGAVKRMEKAAGVQSPAASVQRLAMSGGTGVVELLLGPSQSEEDFHTVFEEASGPQISTALTALQIYSESESESGDEEADRPLFQRMGSEAAAACQGAGGTLQSDGGGSLLSEIGAENLVSPPPAAIWAAAAGGAVEEGVEQVAEVRAEPGSAGDQEEPLGDQGPPASSNSQPNVPGLATKGSPEPRMPPLEDPNTPSPVFAPTDTRLFPQADNPVSSVTPAASSDKTPGAVDTGVLMSASAPQGPEGTGIETDDITGVANEGPGGDSAEGRHAVGLGALGAAATAPPAGGLSVPPPEVLAESSSGPAEEPGARKMTSAGDPSFEDGVAVEEELPVWQGQRSGGEQPSEGEQPSAPIERPTALDDEPADSGAVPGERTPEEGSCPVSVTNPAAVEEQSTAALVQLGQEPSIGQCERGGVQRRDALTAEEEREELPDARQKGPPEAPAQGAPEVVAAGLADGAPEALAGTPKQNLVPLLVARLLPSPTELLSESLGPVGGNLTAQERRGLDLTALLKKGWETDRCPAHPKLVAARIFCVDCSGAEGQGMPCCAACSKGDHRGHLVFDIKYKDREWLLVMDNRRNLNVSDLPCKVVGSATGVRIWPRESARPSSAALTCKACGGFLSARSEEQLVFCSLQCKMATNPKALLTTSAADCHLPQAEQTQSSTPAEEEATESRTAAGRNGAGHIVADGGVDAAELADALNIADDVSERVASEAPARAADTRTDKGASAARSLSPSDADWLDTVLEKGWEKPCREHAGGKRLFCIDCAHKPGYERPVCAQCVKKEHEGHRVVNLSPGHWSADYWLLMDGVHDLDVSNVARRKTNNAAENSSGAVIWPRESEPKNQTCFKCKGCRRLAMARGCVQKKEPEFCSVLCKVRAVPNMIRKTSVDDCRPQQTGIKQPTAPLKRKVLSAAAGRPDPPTAVRGRAGHVLAGTPAPAAALPPCADDKTGTTGESRTTGLNGEFGRLSARADSEGAVGALVKESADAPGEGIADGVEETADGAAVERTAIATAAETDGTPCTNASAEGAVSAAVPAPRERYWGPAWLEAVLEKGWEEPCDKHPQPKRFFCVDCAGLRGCERPVSAGCFDKKHKEHNTIELRIRDGVWRLVDTGLGEMEVSDLPRRKLPEGPYGVPIWAVQSSKRTTSVVLCQGCFGPASFRNDPARTFCSLECKARTDPKSVRPTSTDPSPGPPAESEAPTELPMEVAGEIEGLRAVGFKSINALDLRGEEADGLTGRTWRKASLATDGARTVAEQGVDCSGGEQLEAAALLEDPPTADRGDEPRTGDVILAQETTAVAAEKQTTGGHAERRETENGDGDMETPEGLAEAAPRGTAERPMKAAVDSSAAAREGGGGAAEETVALLATAGDAPGQSAGSASGAEENDGLATREAVPPGSLGVSGAGLSNAAVTTVPHPPLEGTEKLPASTGAPGEAMAMSDWPVEGTADGGEEAARSEVGEKVVDGVGEGLGPVPAAGGGTGSGGAEGTLAEGGSDAAVQNVDDAPFTVEDATETVLTASEERGRILEGGEGQVYKSEKSADGLEERADGVAGGMARAPGEGAAEVTAADAGASAEKVAEGDPSADAAATEIPAAGPRRHWGPDWLETVFEKGWAKPCSTHKYGKLVFCLDCAGTTQQTRPTCAGCLRGDHQGHELVEMRVQDQVWMLVDGTHDLDVSRIYAKKGSGWSGMPIWPRHFQTRQTGNLCLCYGCGVQWPFRGGEVPAFCSVLCKARTNPHSVSTYEYRAQQIEATDRRVAAGRIAACAPLGISDPLVDLDTGPEETGAQRAKARKPATEDAELSPGRSGVEEPGTERPGVEEPGTARCAEGASHKGPLSRDRDGKKREEGIDDGARAKGVESAATSEGRVDAAAAKRALVGFRVGRELPRGTIVLITVGPKRMKNVPGFHKKQGVVIEAQADGTHKVFRGKAVCKWNRSFQRSELQVMGIPKGHHLRAKDFEKGSWDGKMTAEEITNGAGLLDADGRSFYKLRKTLVSAGEKEKAGVEGSDASRWGDDISEGGVVLGKRRQSGSAGESHDDEGGRKMSLKKVMEASDASKKKPRGGAANSAQEAALKKPAPKASERRVSRELLCIVGDVDLVAREERRATRARAKDPQPAVGTGRRGTGGKRKLDRAVEAPKEKKARSAGDNEGDEQAKGGAETPNRESGALKLFTGGMTELAALLANLGNEGIGLGLDAHAVLAGAADVVSASAAADVSGSAALAQTVAPPAEAASQGGAEPGTTVVDLDQDEPSSEDATPKKRQRRSAPAAYPLLSDGVQLLDRSSKRAAATKACQKIKQNLIRERIPITDDGEQVPQEKAEPVPQAAAKALAVPNRETEPHGLKAPRPPTAPPAGLCWLGSGRVAPTGGSLPGQMQAPASAHPATSSIGHWAPFKLGDPVADQFASQILATSFRASRNASRDPSDRLIIFRTETSLVVGGRVTAAGAILLDQWGLQLHRMGFPGVVVDRSAKTVVSLLPVPVPFPGAPIASVFSPAVQKGATAELQARGSAAPATEVPPLIPSRQTSDQEPVLGPGAMRNGAPSVPTSVAQPVTAQPPPPERIPTPSPRAGSIPPEEGVGPKGKRQSAATVACLALGTPREWKRQRRAEEECSPAAEGSEVRSEDLSEAAELERHEAEGTGGPVPSDPVLVSPPPADSTELPDSKESQLGMGPLGIEAVPIPLEEPHVRPKRNARVETSKLAAPPAAARYAVIRTRPAKGGPFATEKIIAAPDAGVHESLGEKQSGPPAQEQTRQGEVGDPPETGPPTMPVTKRKGRPPKKKLDEAVAAPAADVTGGADVSKGHSSGADVGKGAATPAAHTPQKKRSQGGKRPQEKAAGAAGAAAADVGVTHADVSMTEAAAVAAPLVVPKAAKGGKGRGLQQQQAGRSMSAVAGGAAHNAIVPRGAVSAVGEGGAASNGAANGKKLVVAGGRRVVNLPAFLLDSSDEESDDEEEEEEDHGPPEELMAMCKLFDEVRTDYKKVREAIFYLHYLKGVTMTKDLLASSQVDVRVRALMAHAHAGVRNQAQKLGQQWEPLRRA</sequence>
<feature type="compositionally biased region" description="Basic and acidic residues" evidence="1">
    <location>
        <begin position="1"/>
        <end position="14"/>
    </location>
</feature>
<feature type="region of interest" description="Disordered" evidence="1">
    <location>
        <begin position="3599"/>
        <end position="3622"/>
    </location>
</feature>
<dbReference type="Proteomes" id="UP000054558">
    <property type="component" value="Unassembled WGS sequence"/>
</dbReference>
<feature type="compositionally biased region" description="Polar residues" evidence="1">
    <location>
        <begin position="866"/>
        <end position="879"/>
    </location>
</feature>
<dbReference type="STRING" id="105231.A0A1Y1IMR4"/>
<feature type="region of interest" description="Disordered" evidence="1">
    <location>
        <begin position="1312"/>
        <end position="1340"/>
    </location>
</feature>
<feature type="region of interest" description="Disordered" evidence="1">
    <location>
        <begin position="2027"/>
        <end position="2144"/>
    </location>
</feature>
<feature type="compositionally biased region" description="Basic and acidic residues" evidence="1">
    <location>
        <begin position="435"/>
        <end position="445"/>
    </location>
</feature>
<dbReference type="OMA" id="EPCQDAC"/>
<feature type="compositionally biased region" description="Basic and acidic residues" evidence="1">
    <location>
        <begin position="245"/>
        <end position="284"/>
    </location>
</feature>
<feature type="compositionally biased region" description="Acidic residues" evidence="1">
    <location>
        <begin position="3602"/>
        <end position="3616"/>
    </location>
</feature>
<evidence type="ECO:0000259" key="2">
    <source>
        <dbReference type="SMART" id="SM00336"/>
    </source>
</evidence>
<feature type="region of interest" description="Disordered" evidence="1">
    <location>
        <begin position="595"/>
        <end position="623"/>
    </location>
</feature>
<feature type="compositionally biased region" description="Pro residues" evidence="1">
    <location>
        <begin position="3212"/>
        <end position="3224"/>
    </location>
</feature>
<feature type="compositionally biased region" description="Basic and acidic residues" evidence="1">
    <location>
        <begin position="2492"/>
        <end position="2513"/>
    </location>
</feature>
<feature type="region of interest" description="Disordered" evidence="1">
    <location>
        <begin position="1954"/>
        <end position="2013"/>
    </location>
</feature>
<feature type="region of interest" description="Disordered" evidence="1">
    <location>
        <begin position="428"/>
        <end position="570"/>
    </location>
</feature>
<feature type="region of interest" description="Disordered" evidence="1">
    <location>
        <begin position="3258"/>
        <end position="3503"/>
    </location>
</feature>
<dbReference type="GO" id="GO:0008270">
    <property type="term" value="F:zinc ion binding"/>
    <property type="evidence" value="ECO:0007669"/>
    <property type="project" value="InterPro"/>
</dbReference>
<keyword evidence="4" id="KW-1185">Reference proteome</keyword>
<feature type="compositionally biased region" description="Basic and acidic residues" evidence="1">
    <location>
        <begin position="3276"/>
        <end position="3295"/>
    </location>
</feature>
<gene>
    <name evidence="3" type="ORF">KFL_009410010</name>
</gene>
<feature type="region of interest" description="Disordered" evidence="1">
    <location>
        <begin position="2762"/>
        <end position="2823"/>
    </location>
</feature>
<feature type="compositionally biased region" description="Polar residues" evidence="1">
    <location>
        <begin position="1607"/>
        <end position="1617"/>
    </location>
</feature>
<dbReference type="EMBL" id="DF237890">
    <property type="protein sequence ID" value="GAQ92185.1"/>
    <property type="molecule type" value="Genomic_DNA"/>
</dbReference>
<feature type="region of interest" description="Disordered" evidence="1">
    <location>
        <begin position="2885"/>
        <end position="2928"/>
    </location>
</feature>
<proteinExistence type="predicted"/>
<evidence type="ECO:0000313" key="3">
    <source>
        <dbReference type="EMBL" id="GAQ92185.1"/>
    </source>
</evidence>
<organism evidence="3 4">
    <name type="scientific">Klebsormidium nitens</name>
    <name type="common">Green alga</name>
    <name type="synonym">Ulothrix nitens</name>
    <dbReference type="NCBI Taxonomy" id="105231"/>
    <lineage>
        <taxon>Eukaryota</taxon>
        <taxon>Viridiplantae</taxon>
        <taxon>Streptophyta</taxon>
        <taxon>Klebsormidiophyceae</taxon>
        <taxon>Klebsormidiales</taxon>
        <taxon>Klebsormidiaceae</taxon>
        <taxon>Klebsormidium</taxon>
    </lineage>
</organism>
<dbReference type="InterPro" id="IPR000315">
    <property type="entry name" value="Znf_B-box"/>
</dbReference>
<feature type="compositionally biased region" description="Basic and acidic residues" evidence="1">
    <location>
        <begin position="291"/>
        <end position="330"/>
    </location>
</feature>
<evidence type="ECO:0000313" key="4">
    <source>
        <dbReference type="Proteomes" id="UP000054558"/>
    </source>
</evidence>
<feature type="compositionally biased region" description="Basic and acidic residues" evidence="1">
    <location>
        <begin position="3341"/>
        <end position="3355"/>
    </location>
</feature>
<feature type="domain" description="B box-type" evidence="2">
    <location>
        <begin position="2269"/>
        <end position="2315"/>
    </location>
</feature>
<feature type="compositionally biased region" description="Basic and acidic residues" evidence="1">
    <location>
        <begin position="2109"/>
        <end position="2120"/>
    </location>
</feature>
<feature type="domain" description="B box-type" evidence="2">
    <location>
        <begin position="1404"/>
        <end position="1450"/>
    </location>
</feature>
<feature type="compositionally biased region" description="Basic and acidic residues" evidence="1">
    <location>
        <begin position="189"/>
        <end position="201"/>
    </location>
</feature>
<feature type="compositionally biased region" description="Low complexity" evidence="1">
    <location>
        <begin position="3494"/>
        <end position="3503"/>
    </location>
</feature>
<feature type="region of interest" description="Disordered" evidence="1">
    <location>
        <begin position="798"/>
        <end position="1039"/>
    </location>
</feature>
<feature type="compositionally biased region" description="Low complexity" evidence="1">
    <location>
        <begin position="926"/>
        <end position="944"/>
    </location>
</feature>
<feature type="domain" description="B box-type" evidence="2">
    <location>
        <begin position="1711"/>
        <end position="1757"/>
    </location>
</feature>
<feature type="region of interest" description="Disordered" evidence="1">
    <location>
        <begin position="1058"/>
        <end position="1100"/>
    </location>
</feature>
<feature type="domain" description="B box-type" evidence="2">
    <location>
        <begin position="1171"/>
        <end position="1219"/>
    </location>
</feature>
<feature type="compositionally biased region" description="Gly residues" evidence="1">
    <location>
        <begin position="2123"/>
        <end position="2143"/>
    </location>
</feature>
<feature type="region of interest" description="Disordered" evidence="1">
    <location>
        <begin position="33"/>
        <end position="391"/>
    </location>
</feature>
<feature type="compositionally biased region" description="Basic and acidic residues" evidence="1">
    <location>
        <begin position="2789"/>
        <end position="2804"/>
    </location>
</feature>
<feature type="compositionally biased region" description="Basic and acidic residues" evidence="1">
    <location>
        <begin position="61"/>
        <end position="120"/>
    </location>
</feature>
<feature type="compositionally biased region" description="Basic and acidic residues" evidence="1">
    <location>
        <begin position="41"/>
        <end position="53"/>
    </location>
</feature>
<feature type="region of interest" description="Disordered" evidence="1">
    <location>
        <begin position="1591"/>
        <end position="1619"/>
    </location>
</feature>
<feature type="region of interest" description="Disordered" evidence="1">
    <location>
        <begin position="1835"/>
        <end position="1858"/>
    </location>
</feature>
<feature type="compositionally biased region" description="Low complexity" evidence="1">
    <location>
        <begin position="1591"/>
        <end position="1601"/>
    </location>
</feature>
<evidence type="ECO:0000256" key="1">
    <source>
        <dbReference type="SAM" id="MobiDB-lite"/>
    </source>
</evidence>
<feature type="region of interest" description="Disordered" evidence="1">
    <location>
        <begin position="1"/>
        <end position="21"/>
    </location>
</feature>